<evidence type="ECO:0000313" key="6">
    <source>
        <dbReference type="Proteomes" id="UP001208567"/>
    </source>
</evidence>
<dbReference type="EMBL" id="BRXR01000001">
    <property type="protein sequence ID" value="GLC30514.1"/>
    <property type="molecule type" value="Genomic_DNA"/>
</dbReference>
<reference evidence="5 6" key="1">
    <citation type="journal article" date="2024" name="Int. J. Syst. Evol. Microbiol.">
        <title>Clostridium omnivorum sp. nov., isolated from anoxic soil under the treatment of reductive soil disinfestation.</title>
        <authorList>
            <person name="Ueki A."/>
            <person name="Tonouchi A."/>
            <person name="Kaku N."/>
            <person name="Honma S."/>
            <person name="Ueki K."/>
        </authorList>
    </citation>
    <scope>NUCLEOTIDE SEQUENCE [LARGE SCALE GENOMIC DNA]</scope>
    <source>
        <strain evidence="5 6">E14</strain>
    </source>
</reference>
<dbReference type="Gene3D" id="1.10.357.10">
    <property type="entry name" value="Tetracycline Repressor, domain 2"/>
    <property type="match status" value="1"/>
</dbReference>
<feature type="coiled-coil region" evidence="3">
    <location>
        <begin position="53"/>
        <end position="80"/>
    </location>
</feature>
<feature type="DNA-binding region" description="H-T-H motif" evidence="2">
    <location>
        <begin position="22"/>
        <end position="41"/>
    </location>
</feature>
<accession>A0ABQ5N5N5</accession>
<evidence type="ECO:0000256" key="2">
    <source>
        <dbReference type="PROSITE-ProRule" id="PRU00335"/>
    </source>
</evidence>
<dbReference type="InterPro" id="IPR050109">
    <property type="entry name" value="HTH-type_TetR-like_transc_reg"/>
</dbReference>
<gene>
    <name evidence="5" type="ORF">bsdE14_19240</name>
</gene>
<name>A0ABQ5N5N5_9CLOT</name>
<keyword evidence="1 2" id="KW-0238">DNA-binding</keyword>
<dbReference type="RefSeq" id="WP_264849779.1">
    <property type="nucleotide sequence ID" value="NZ_BRXR01000001.1"/>
</dbReference>
<dbReference type="InterPro" id="IPR009057">
    <property type="entry name" value="Homeodomain-like_sf"/>
</dbReference>
<dbReference type="InterPro" id="IPR001647">
    <property type="entry name" value="HTH_TetR"/>
</dbReference>
<dbReference type="PANTHER" id="PTHR30328">
    <property type="entry name" value="TRANSCRIPTIONAL REPRESSOR"/>
    <property type="match status" value="1"/>
</dbReference>
<dbReference type="PRINTS" id="PR00455">
    <property type="entry name" value="HTHTETR"/>
</dbReference>
<dbReference type="PANTHER" id="PTHR30328:SF54">
    <property type="entry name" value="HTH-TYPE TRANSCRIPTIONAL REPRESSOR SCO4008"/>
    <property type="match status" value="1"/>
</dbReference>
<evidence type="ECO:0000256" key="1">
    <source>
        <dbReference type="ARBA" id="ARBA00023125"/>
    </source>
</evidence>
<keyword evidence="3" id="KW-0175">Coiled coil</keyword>
<dbReference type="Gene3D" id="1.10.10.60">
    <property type="entry name" value="Homeodomain-like"/>
    <property type="match status" value="1"/>
</dbReference>
<evidence type="ECO:0000313" key="5">
    <source>
        <dbReference type="EMBL" id="GLC30514.1"/>
    </source>
</evidence>
<comment type="caution">
    <text evidence="5">The sequence shown here is derived from an EMBL/GenBank/DDBJ whole genome shotgun (WGS) entry which is preliminary data.</text>
</comment>
<dbReference type="Pfam" id="PF00440">
    <property type="entry name" value="TetR_N"/>
    <property type="match status" value="1"/>
</dbReference>
<dbReference type="SUPFAM" id="SSF48498">
    <property type="entry name" value="Tetracyclin repressor-like, C-terminal domain"/>
    <property type="match status" value="1"/>
</dbReference>
<proteinExistence type="predicted"/>
<dbReference type="Proteomes" id="UP001208567">
    <property type="component" value="Unassembled WGS sequence"/>
</dbReference>
<feature type="domain" description="HTH tetR-type" evidence="4">
    <location>
        <begin position="1"/>
        <end position="59"/>
    </location>
</feature>
<dbReference type="InterPro" id="IPR036271">
    <property type="entry name" value="Tet_transcr_reg_TetR-rel_C_sf"/>
</dbReference>
<dbReference type="PROSITE" id="PS50977">
    <property type="entry name" value="HTH_TETR_2"/>
    <property type="match status" value="1"/>
</dbReference>
<dbReference type="SUPFAM" id="SSF46689">
    <property type="entry name" value="Homeodomain-like"/>
    <property type="match status" value="1"/>
</dbReference>
<protein>
    <submittedName>
        <fullName evidence="5">TetR family transcriptional regulator</fullName>
    </submittedName>
</protein>
<keyword evidence="6" id="KW-1185">Reference proteome</keyword>
<organism evidence="5 6">
    <name type="scientific">Clostridium omnivorum</name>
    <dbReference type="NCBI Taxonomy" id="1604902"/>
    <lineage>
        <taxon>Bacteria</taxon>
        <taxon>Bacillati</taxon>
        <taxon>Bacillota</taxon>
        <taxon>Clostridia</taxon>
        <taxon>Eubacteriales</taxon>
        <taxon>Clostridiaceae</taxon>
        <taxon>Clostridium</taxon>
    </lineage>
</organism>
<evidence type="ECO:0000256" key="3">
    <source>
        <dbReference type="SAM" id="Coils"/>
    </source>
</evidence>
<evidence type="ECO:0000259" key="4">
    <source>
        <dbReference type="PROSITE" id="PS50977"/>
    </source>
</evidence>
<sequence>MKDIILRTAAEKIQCYGLRKFTMDEIAEELKISKKTLYKYFSGKDEIIHEYFIAIVKSDIESTEEALKKANSLSDKLNAIVNSYHKYKLPAHVYDEASKFYKNEWEEVQKLKNYKLELINDILKAAVNEGYLKKDINLNIVGVMLEKTVDTLFSYEFLSENNMTIHEASDKVINILLHGIMDDSQKKD</sequence>